<organism evidence="2 3">
    <name type="scientific">Clonostachys byssicola</name>
    <dbReference type="NCBI Taxonomy" id="160290"/>
    <lineage>
        <taxon>Eukaryota</taxon>
        <taxon>Fungi</taxon>
        <taxon>Dikarya</taxon>
        <taxon>Ascomycota</taxon>
        <taxon>Pezizomycotina</taxon>
        <taxon>Sordariomycetes</taxon>
        <taxon>Hypocreomycetidae</taxon>
        <taxon>Hypocreales</taxon>
        <taxon>Bionectriaceae</taxon>
        <taxon>Clonostachys</taxon>
    </lineage>
</organism>
<dbReference type="EMBL" id="CABFNO020001379">
    <property type="protein sequence ID" value="CAG9983908.1"/>
    <property type="molecule type" value="Genomic_DNA"/>
</dbReference>
<dbReference type="PANTHER" id="PTHR47685:SF1">
    <property type="entry name" value="MAGNESIUM TRANSPORT PROTEIN CORA"/>
    <property type="match status" value="1"/>
</dbReference>
<dbReference type="Pfam" id="PF01544">
    <property type="entry name" value="CorA"/>
    <property type="match status" value="1"/>
</dbReference>
<feature type="transmembrane region" description="Helical" evidence="1">
    <location>
        <begin position="128"/>
        <end position="151"/>
    </location>
</feature>
<evidence type="ECO:0000256" key="1">
    <source>
        <dbReference type="SAM" id="Phobius"/>
    </source>
</evidence>
<dbReference type="OrthoDB" id="4850294at2759"/>
<sequence length="221" mass="24591">MVLKDQESVLGDMNKSLREIAGDGKKSPAVETRILDNHLLRITRMEEAAKKANTSIHRLMDLKQKQASLAESWYARAAARDTARQGKTVIVFTVVTILFLPVSFITSVFTIEATVFPRDQDGKIPFEYAMKCIMGIGLGLSLPLIIIAFNVDRIADLFNNFRRESSIPWKKLTTVTVLIAVTVMLSLIILVALIAKGIWNMFISLKEHSTVASISSGYNSF</sequence>
<name>A0A9N9XY15_9HYPO</name>
<evidence type="ECO:0000313" key="2">
    <source>
        <dbReference type="EMBL" id="CAG9983908.1"/>
    </source>
</evidence>
<comment type="caution">
    <text evidence="2">The sequence shown here is derived from an EMBL/GenBank/DDBJ whole genome shotgun (WGS) entry which is preliminary data.</text>
</comment>
<accession>A0A9N9XY15</accession>
<feature type="transmembrane region" description="Helical" evidence="1">
    <location>
        <begin position="172"/>
        <end position="195"/>
    </location>
</feature>
<feature type="transmembrane region" description="Helical" evidence="1">
    <location>
        <begin position="89"/>
        <end position="116"/>
    </location>
</feature>
<dbReference type="GO" id="GO:0016020">
    <property type="term" value="C:membrane"/>
    <property type="evidence" value="ECO:0007669"/>
    <property type="project" value="InterPro"/>
</dbReference>
<dbReference type="GO" id="GO:0046873">
    <property type="term" value="F:metal ion transmembrane transporter activity"/>
    <property type="evidence" value="ECO:0007669"/>
    <property type="project" value="InterPro"/>
</dbReference>
<dbReference type="Proteomes" id="UP000754883">
    <property type="component" value="Unassembled WGS sequence"/>
</dbReference>
<dbReference type="AlphaFoldDB" id="A0A9N9XY15"/>
<proteinExistence type="predicted"/>
<keyword evidence="1" id="KW-1133">Transmembrane helix</keyword>
<gene>
    <name evidence="2" type="ORF">CBYS24578_00008419</name>
</gene>
<dbReference type="PANTHER" id="PTHR47685">
    <property type="entry name" value="MAGNESIUM TRANSPORT PROTEIN CORA"/>
    <property type="match status" value="1"/>
</dbReference>
<keyword evidence="1" id="KW-0472">Membrane</keyword>
<keyword evidence="3" id="KW-1185">Reference proteome</keyword>
<reference evidence="2 3" key="2">
    <citation type="submission" date="2021-10" db="EMBL/GenBank/DDBJ databases">
        <authorList>
            <person name="Piombo E."/>
        </authorList>
    </citation>
    <scope>NUCLEOTIDE SEQUENCE [LARGE SCALE GENOMIC DNA]</scope>
</reference>
<keyword evidence="1" id="KW-0812">Transmembrane</keyword>
<evidence type="ECO:0000313" key="3">
    <source>
        <dbReference type="Proteomes" id="UP000754883"/>
    </source>
</evidence>
<dbReference type="InterPro" id="IPR002523">
    <property type="entry name" value="MgTranspt_CorA/ZnTranspt_ZntB"/>
</dbReference>
<protein>
    <submittedName>
        <fullName evidence="2">Uncharacterized protein</fullName>
    </submittedName>
</protein>
<reference evidence="3" key="1">
    <citation type="submission" date="2019-06" db="EMBL/GenBank/DDBJ databases">
        <authorList>
            <person name="Broberg M."/>
        </authorList>
    </citation>
    <scope>NUCLEOTIDE SEQUENCE [LARGE SCALE GENOMIC DNA]</scope>
</reference>
<dbReference type="InterPro" id="IPR050829">
    <property type="entry name" value="CorA_MIT"/>
</dbReference>
<dbReference type="Gene3D" id="1.20.58.340">
    <property type="entry name" value="Magnesium transport protein CorA, transmembrane region"/>
    <property type="match status" value="1"/>
</dbReference>